<keyword evidence="9" id="KW-0539">Nucleus</keyword>
<comment type="caution">
    <text evidence="12">The sequence shown here is derived from an EMBL/GenBank/DDBJ whole genome shotgun (WGS) entry which is preliminary data.</text>
</comment>
<dbReference type="OrthoDB" id="21557at2759"/>
<evidence type="ECO:0000256" key="5">
    <source>
        <dbReference type="ARBA" id="ARBA00022853"/>
    </source>
</evidence>
<evidence type="ECO:0000256" key="1">
    <source>
        <dbReference type="ARBA" id="ARBA00004123"/>
    </source>
</evidence>
<proteinExistence type="inferred from homology"/>
<feature type="region of interest" description="Disordered" evidence="11">
    <location>
        <begin position="152"/>
        <end position="341"/>
    </location>
</feature>
<evidence type="ECO:0000256" key="11">
    <source>
        <dbReference type="SAM" id="MobiDB-lite"/>
    </source>
</evidence>
<evidence type="ECO:0000256" key="6">
    <source>
        <dbReference type="ARBA" id="ARBA00023015"/>
    </source>
</evidence>
<keyword evidence="2" id="KW-0479">Metal-binding</keyword>
<keyword evidence="4" id="KW-0862">Zinc</keyword>
<evidence type="ECO:0000256" key="4">
    <source>
        <dbReference type="ARBA" id="ARBA00022833"/>
    </source>
</evidence>
<organism evidence="12 13">
    <name type="scientific">Apiotrichum porosum</name>
    <dbReference type="NCBI Taxonomy" id="105984"/>
    <lineage>
        <taxon>Eukaryota</taxon>
        <taxon>Fungi</taxon>
        <taxon>Dikarya</taxon>
        <taxon>Basidiomycota</taxon>
        <taxon>Agaricomycotina</taxon>
        <taxon>Tremellomycetes</taxon>
        <taxon>Trichosporonales</taxon>
        <taxon>Trichosporonaceae</taxon>
        <taxon>Apiotrichum</taxon>
    </lineage>
</organism>
<comment type="similarity">
    <text evidence="10">Belongs to the SGF11 family.</text>
</comment>
<evidence type="ECO:0000256" key="10">
    <source>
        <dbReference type="RuleBase" id="RU261113"/>
    </source>
</evidence>
<dbReference type="GO" id="GO:0000124">
    <property type="term" value="C:SAGA complex"/>
    <property type="evidence" value="ECO:0007669"/>
    <property type="project" value="TreeGrafter"/>
</dbReference>
<feature type="compositionally biased region" description="Gly residues" evidence="11">
    <location>
        <begin position="278"/>
        <end position="288"/>
    </location>
</feature>
<keyword evidence="8" id="KW-0804">Transcription</keyword>
<reference evidence="12 13" key="1">
    <citation type="submission" date="2018-11" db="EMBL/GenBank/DDBJ databases">
        <title>Genome sequence of Apiotrichum porosum DSM 27194.</title>
        <authorList>
            <person name="Aliyu H."/>
            <person name="Gorte O."/>
            <person name="Ochsenreither K."/>
        </authorList>
    </citation>
    <scope>NUCLEOTIDE SEQUENCE [LARGE SCALE GENOMIC DNA]</scope>
    <source>
        <strain evidence="12 13">DSM 27194</strain>
    </source>
</reference>
<keyword evidence="6" id="KW-0805">Transcription regulation</keyword>
<dbReference type="RefSeq" id="XP_028480064.1">
    <property type="nucleotide sequence ID" value="XM_028616207.1"/>
</dbReference>
<dbReference type="GO" id="GO:0003713">
    <property type="term" value="F:transcription coactivator activity"/>
    <property type="evidence" value="ECO:0007669"/>
    <property type="project" value="TreeGrafter"/>
</dbReference>
<evidence type="ECO:0000256" key="9">
    <source>
        <dbReference type="ARBA" id="ARBA00023242"/>
    </source>
</evidence>
<feature type="compositionally biased region" description="Gly residues" evidence="11">
    <location>
        <begin position="88"/>
        <end position="99"/>
    </location>
</feature>
<keyword evidence="3" id="KW-0863">Zinc-finger</keyword>
<sequence>MSAADIRAMAEAIYNDLLADSVLSTTIEAHREIKRGQVVCATCGTRCRAHVPINPIASGQSSAAASREASPIKVPSTRPNGYTVGPEKGTGGGTGIGSGSGRVDASGNAFFDCLVCGRSITSSRYAPHLASCLGYSGSTRRGASRMAAAKARLGANDRASPSPYLASDIDSDADSNSGKRKKLNGSLAKRAASPTKVFKKKHMAHSGSAPPASKPHPPSRLGRPPIKAHSASPYSPDSKPGKTASPAPSFRASASAAAAASAARESSVASSARAGSVGSAGSGVGSGASGTSAGTANTGTRGGKTLPGMNNGPGVSGQVSRQGSAMPEHPGDESSEADDDY</sequence>
<dbReference type="InterPro" id="IPR051078">
    <property type="entry name" value="SGF11"/>
</dbReference>
<evidence type="ECO:0000313" key="12">
    <source>
        <dbReference type="EMBL" id="RSH87856.1"/>
    </source>
</evidence>
<dbReference type="InterPro" id="IPR013246">
    <property type="entry name" value="SAGA_su_Sgf11"/>
</dbReference>
<dbReference type="Pfam" id="PF08209">
    <property type="entry name" value="Sgf11"/>
    <property type="match status" value="1"/>
</dbReference>
<feature type="compositionally biased region" description="Low complexity" evidence="11">
    <location>
        <begin position="289"/>
        <end position="299"/>
    </location>
</feature>
<dbReference type="PANTHER" id="PTHR46367:SF1">
    <property type="entry name" value="ATAXIN-7-LIKE PROTEIN 3"/>
    <property type="match status" value="1"/>
</dbReference>
<evidence type="ECO:0000256" key="2">
    <source>
        <dbReference type="ARBA" id="ARBA00022723"/>
    </source>
</evidence>
<dbReference type="AlphaFoldDB" id="A0A427Y9U8"/>
<keyword evidence="5" id="KW-0156">Chromatin regulator</keyword>
<dbReference type="STRING" id="105984.A0A427Y9U8"/>
<accession>A0A427Y9U8</accession>
<feature type="region of interest" description="Disordered" evidence="11">
    <location>
        <begin position="60"/>
        <end position="99"/>
    </location>
</feature>
<dbReference type="GO" id="GO:0006325">
    <property type="term" value="P:chromatin organization"/>
    <property type="evidence" value="ECO:0007669"/>
    <property type="project" value="UniProtKB-KW"/>
</dbReference>
<keyword evidence="13" id="KW-1185">Reference proteome</keyword>
<gene>
    <name evidence="12" type="ORF">EHS24_000374</name>
</gene>
<dbReference type="GO" id="GO:0008270">
    <property type="term" value="F:zinc ion binding"/>
    <property type="evidence" value="ECO:0007669"/>
    <property type="project" value="UniProtKB-KW"/>
</dbReference>
<dbReference type="Gene3D" id="3.30.160.60">
    <property type="entry name" value="Classic Zinc Finger"/>
    <property type="match status" value="1"/>
</dbReference>
<dbReference type="PANTHER" id="PTHR46367">
    <property type="entry name" value="ATAXIN-7-LIKE PROTEIN 3"/>
    <property type="match status" value="1"/>
</dbReference>
<dbReference type="GO" id="GO:0006357">
    <property type="term" value="P:regulation of transcription by RNA polymerase II"/>
    <property type="evidence" value="ECO:0007669"/>
    <property type="project" value="TreeGrafter"/>
</dbReference>
<dbReference type="Proteomes" id="UP000279236">
    <property type="component" value="Unassembled WGS sequence"/>
</dbReference>
<evidence type="ECO:0000256" key="7">
    <source>
        <dbReference type="ARBA" id="ARBA00023159"/>
    </source>
</evidence>
<keyword evidence="7 10" id="KW-0010">Activator</keyword>
<feature type="compositionally biased region" description="Low complexity" evidence="11">
    <location>
        <begin position="244"/>
        <end position="277"/>
    </location>
</feature>
<name>A0A427Y9U8_9TREE</name>
<dbReference type="EMBL" id="RSCE01000001">
    <property type="protein sequence ID" value="RSH87856.1"/>
    <property type="molecule type" value="Genomic_DNA"/>
</dbReference>
<evidence type="ECO:0000256" key="3">
    <source>
        <dbReference type="ARBA" id="ARBA00022771"/>
    </source>
</evidence>
<dbReference type="GO" id="GO:0071819">
    <property type="term" value="C:DUBm complex"/>
    <property type="evidence" value="ECO:0007669"/>
    <property type="project" value="TreeGrafter"/>
</dbReference>
<protein>
    <recommendedName>
        <fullName evidence="10">SAGA-associated factor 11</fullName>
    </recommendedName>
</protein>
<evidence type="ECO:0000256" key="8">
    <source>
        <dbReference type="ARBA" id="ARBA00023163"/>
    </source>
</evidence>
<dbReference type="GeneID" id="39584917"/>
<comment type="subcellular location">
    <subcellularLocation>
        <location evidence="1 10">Nucleus</location>
    </subcellularLocation>
</comment>
<evidence type="ECO:0000313" key="13">
    <source>
        <dbReference type="Proteomes" id="UP000279236"/>
    </source>
</evidence>